<reference evidence="2 3" key="1">
    <citation type="submission" date="2018-04" db="EMBL/GenBank/DDBJ databases">
        <title>The genome of golden apple snail Pomacea canaliculata provides insight into stress tolerance and invasive adaptation.</title>
        <authorList>
            <person name="Liu C."/>
            <person name="Liu B."/>
            <person name="Ren Y."/>
            <person name="Zhang Y."/>
            <person name="Wang H."/>
            <person name="Li S."/>
            <person name="Jiang F."/>
            <person name="Yin L."/>
            <person name="Zhang G."/>
            <person name="Qian W."/>
            <person name="Fan W."/>
        </authorList>
    </citation>
    <scope>NUCLEOTIDE SEQUENCE [LARGE SCALE GENOMIC DNA]</scope>
    <source>
        <strain evidence="2">SZHN2017</strain>
        <tissue evidence="2">Muscle</tissue>
    </source>
</reference>
<feature type="compositionally biased region" description="Polar residues" evidence="1">
    <location>
        <begin position="22"/>
        <end position="48"/>
    </location>
</feature>
<proteinExistence type="predicted"/>
<comment type="caution">
    <text evidence="2">The sequence shown here is derived from an EMBL/GenBank/DDBJ whole genome shotgun (WGS) entry which is preliminary data.</text>
</comment>
<sequence length="200" mass="22206">MYHHKSGAQKRKERAAREKSTVTRQRTLQSVGFTSRVTATSSNCNQPSDDCDQAGEAAAKSTDVYQEAGNSDCLPELACSAIVNDLLTCPTASEGHKDEGPEEESLLTETTSTRPCNDFNVGLLETKTTSAYHIEEAIRRGPANLPACFPDDSSGRSFPVSLLQIKLKNGETVRRDWLVWSKERIGLQRNRPAYRRSIEW</sequence>
<evidence type="ECO:0000256" key="1">
    <source>
        <dbReference type="SAM" id="MobiDB-lite"/>
    </source>
</evidence>
<evidence type="ECO:0000313" key="3">
    <source>
        <dbReference type="Proteomes" id="UP000245119"/>
    </source>
</evidence>
<dbReference type="Proteomes" id="UP000245119">
    <property type="component" value="Linkage Group LG1"/>
</dbReference>
<keyword evidence="3" id="KW-1185">Reference proteome</keyword>
<organism evidence="2 3">
    <name type="scientific">Pomacea canaliculata</name>
    <name type="common">Golden apple snail</name>
    <dbReference type="NCBI Taxonomy" id="400727"/>
    <lineage>
        <taxon>Eukaryota</taxon>
        <taxon>Metazoa</taxon>
        <taxon>Spiralia</taxon>
        <taxon>Lophotrochozoa</taxon>
        <taxon>Mollusca</taxon>
        <taxon>Gastropoda</taxon>
        <taxon>Caenogastropoda</taxon>
        <taxon>Architaenioglossa</taxon>
        <taxon>Ampullarioidea</taxon>
        <taxon>Ampullariidae</taxon>
        <taxon>Pomacea</taxon>
    </lineage>
</organism>
<feature type="region of interest" description="Disordered" evidence="1">
    <location>
        <begin position="1"/>
        <end position="53"/>
    </location>
</feature>
<dbReference type="EMBL" id="PZQS01000001">
    <property type="protein sequence ID" value="PVD38992.1"/>
    <property type="molecule type" value="Genomic_DNA"/>
</dbReference>
<name>A0A2T7PZZ6_POMCA</name>
<dbReference type="AlphaFoldDB" id="A0A2T7PZZ6"/>
<protein>
    <submittedName>
        <fullName evidence="2">Uncharacterized protein</fullName>
    </submittedName>
</protein>
<accession>A0A2T7PZZ6</accession>
<feature type="compositionally biased region" description="Basic residues" evidence="1">
    <location>
        <begin position="1"/>
        <end position="14"/>
    </location>
</feature>
<evidence type="ECO:0000313" key="2">
    <source>
        <dbReference type="EMBL" id="PVD38992.1"/>
    </source>
</evidence>
<gene>
    <name evidence="2" type="ORF">C0Q70_01617</name>
</gene>